<reference evidence="1 2" key="1">
    <citation type="journal article" date="2022" name="Hortic Res">
        <title>A haplotype resolved chromosomal level avocado genome allows analysis of novel avocado genes.</title>
        <authorList>
            <person name="Nath O."/>
            <person name="Fletcher S.J."/>
            <person name="Hayward A."/>
            <person name="Shaw L.M."/>
            <person name="Masouleh A.K."/>
            <person name="Furtado A."/>
            <person name="Henry R.J."/>
            <person name="Mitter N."/>
        </authorList>
    </citation>
    <scope>NUCLEOTIDE SEQUENCE [LARGE SCALE GENOMIC DNA]</scope>
    <source>
        <strain evidence="2">cv. Hass</strain>
    </source>
</reference>
<gene>
    <name evidence="1" type="ORF">MRB53_030615</name>
</gene>
<proteinExistence type="predicted"/>
<comment type="caution">
    <text evidence="1">The sequence shown here is derived from an EMBL/GenBank/DDBJ whole genome shotgun (WGS) entry which is preliminary data.</text>
</comment>
<dbReference type="Proteomes" id="UP001234297">
    <property type="component" value="Chromosome 10"/>
</dbReference>
<sequence length="50" mass="6289">TNVEEMRVELYVVHNQMEELMERDEDRNAYLEELRREHQRMCTVMVDMMR</sequence>
<dbReference type="EMBL" id="CM056818">
    <property type="protein sequence ID" value="KAJ8622086.1"/>
    <property type="molecule type" value="Genomic_DNA"/>
</dbReference>
<evidence type="ECO:0000313" key="1">
    <source>
        <dbReference type="EMBL" id="KAJ8622086.1"/>
    </source>
</evidence>
<protein>
    <submittedName>
        <fullName evidence="1">Uncharacterized protein</fullName>
    </submittedName>
</protein>
<evidence type="ECO:0000313" key="2">
    <source>
        <dbReference type="Proteomes" id="UP001234297"/>
    </source>
</evidence>
<name>A0ACC2KM23_PERAE</name>
<accession>A0ACC2KM23</accession>
<keyword evidence="2" id="KW-1185">Reference proteome</keyword>
<feature type="non-terminal residue" evidence="1">
    <location>
        <position position="1"/>
    </location>
</feature>
<organism evidence="1 2">
    <name type="scientific">Persea americana</name>
    <name type="common">Avocado</name>
    <dbReference type="NCBI Taxonomy" id="3435"/>
    <lineage>
        <taxon>Eukaryota</taxon>
        <taxon>Viridiplantae</taxon>
        <taxon>Streptophyta</taxon>
        <taxon>Embryophyta</taxon>
        <taxon>Tracheophyta</taxon>
        <taxon>Spermatophyta</taxon>
        <taxon>Magnoliopsida</taxon>
        <taxon>Magnoliidae</taxon>
        <taxon>Laurales</taxon>
        <taxon>Lauraceae</taxon>
        <taxon>Persea</taxon>
    </lineage>
</organism>